<protein>
    <submittedName>
        <fullName evidence="4">S-layer homology domain-containing protein</fullName>
    </submittedName>
</protein>
<proteinExistence type="predicted"/>
<evidence type="ECO:0000259" key="3">
    <source>
        <dbReference type="PROSITE" id="PS51272"/>
    </source>
</evidence>
<dbReference type="AlphaFoldDB" id="A0AAW7JMI9"/>
<dbReference type="InterPro" id="IPR051465">
    <property type="entry name" value="Cell_Envelope_Struct_Comp"/>
</dbReference>
<gene>
    <name evidence="4" type="ORF">QVN40_00435</name>
</gene>
<accession>A0AAW7JMI9</accession>
<evidence type="ECO:0000256" key="2">
    <source>
        <dbReference type="SAM" id="Phobius"/>
    </source>
</evidence>
<dbReference type="RefSeq" id="WP_289826368.1">
    <property type="nucleotide sequence ID" value="NZ_JAUEIR010000001.1"/>
</dbReference>
<reference evidence="4" key="1">
    <citation type="submission" date="2023-06" db="EMBL/GenBank/DDBJ databases">
        <authorList>
            <person name="Zeman M."/>
            <person name="Kubasova T."/>
            <person name="Jahodarova E."/>
            <person name="Nykrynova M."/>
            <person name="Rychlik I."/>
        </authorList>
    </citation>
    <scope>NUCLEOTIDE SEQUENCE</scope>
    <source>
        <strain evidence="4">15_COKtk</strain>
    </source>
</reference>
<feature type="domain" description="SLH" evidence="3">
    <location>
        <begin position="781"/>
        <end position="844"/>
    </location>
</feature>
<keyword evidence="2" id="KW-1133">Transmembrane helix</keyword>
<keyword evidence="2" id="KW-0812">Transmembrane</keyword>
<evidence type="ECO:0000313" key="4">
    <source>
        <dbReference type="EMBL" id="MDN0068170.1"/>
    </source>
</evidence>
<feature type="compositionally biased region" description="Acidic residues" evidence="1">
    <location>
        <begin position="669"/>
        <end position="683"/>
    </location>
</feature>
<dbReference type="Pfam" id="PF18998">
    <property type="entry name" value="Flg_new_2"/>
    <property type="match status" value="1"/>
</dbReference>
<dbReference type="Pfam" id="PF00395">
    <property type="entry name" value="SLH"/>
    <property type="match status" value="3"/>
</dbReference>
<comment type="caution">
    <text evidence="4">The sequence shown here is derived from an EMBL/GenBank/DDBJ whole genome shotgun (WGS) entry which is preliminary data.</text>
</comment>
<organism evidence="4 5">
    <name type="scientific">Collinsella ihumii</name>
    <dbReference type="NCBI Taxonomy" id="1720204"/>
    <lineage>
        <taxon>Bacteria</taxon>
        <taxon>Bacillati</taxon>
        <taxon>Actinomycetota</taxon>
        <taxon>Coriobacteriia</taxon>
        <taxon>Coriobacteriales</taxon>
        <taxon>Coriobacteriaceae</taxon>
        <taxon>Collinsella</taxon>
    </lineage>
</organism>
<reference evidence="4" key="2">
    <citation type="submission" date="2023-08" db="EMBL/GenBank/DDBJ databases">
        <title>Identification and characterization of horizontal gene transfer across gut microbiota members of farm animals based on homology search.</title>
        <authorList>
            <person name="Schwarzerova J."/>
            <person name="Nykrynova M."/>
            <person name="Jureckova K."/>
            <person name="Cejkova D."/>
            <person name="Rychlik I."/>
        </authorList>
    </citation>
    <scope>NUCLEOTIDE SEQUENCE</scope>
    <source>
        <strain evidence="4">15_COKtk</strain>
    </source>
</reference>
<dbReference type="Proteomes" id="UP001168505">
    <property type="component" value="Unassembled WGS sequence"/>
</dbReference>
<dbReference type="PROSITE" id="PS51272">
    <property type="entry name" value="SLH"/>
    <property type="match status" value="3"/>
</dbReference>
<sequence>MAAQNHQSLRSTLARRAVPAFIVAGLGFTSMAGIGSIVAPTIAYAGGAAEDEATSQGDFISCNGFTTDKDGNVVPSNPLRCQTLQEAFDMKTRFIVSNANQIKGSFTIPSWQNGMYKGITTLYLTPGAIVSGDVTGNPLFTVDGQLVVSGAEPITNENPSTQPILCGGMNDDGTYRTDLPVASVAYDSLLNLTDVDVYGTITVYGIAELSGGTYHGTITLEPSTDPTIPEGAIGLFDGDYRDLKIIDNTSTKNRVVARGGLFSINPKDFLCGSSVAKDNMDGTYTVYDFFDGANKGIITEGTYLLNSPRDGSSEWSRIPDDALAEGLVVEVQGTDSCVVKQSEYAADTVCTITNSDGTATEYNSLVDAAANTKSGDTIHLVRDIELDQGIELPQCITIDGNGRMITPSKDIAEDAIITIQGDRDPSVYPTVIKDLFIDGAGKAKSALNLVWCASEVNLDHVSTDRTTSSAVIVDSSNLAYSHSSLFADLDATGAIEFRYSVANHPYGGSMPSVLQATHNERLGNIAESFIPSSALADMATTLSEWYDTEFSKAETVAWFNNKDSAIQDLYYWANGDYASSDDPRQEFIETNTIIPECSSGGFLPDVYGGIGQYVFITPEPEEGYEVGSVTLTDASGNPIDIEEKIDGSWCFIMPAGDARLRVEFVESTPDPDPEPTPDPEPEPTPDPTPDPDPTPSEDEEVTVPETEGGSIEVEPVPAGNTATIVAEPEEGQEVRSIIVTNEQGNTVETSVDEEGNITFTMPEGGVTVEVVFGCDGGDLCETHRFSDIDQDQWYHDSVDWAVDNGIFNGYDNGTFGPDDPLYREQAAAVLYNYFGGSAGADESGMSDVESSQWYTDAVNWAVSNGIMTGYDGTSEFGVGDTLTREQFCAVIAKAMKVDTSNVDLSVLDAFTDADSISDWAKPVVAWAVQQGIVNGVENPDGTRSLQGTREIMRAEMAAMMKNAVDAGALAK</sequence>
<feature type="domain" description="SLH" evidence="3">
    <location>
        <begin position="845"/>
        <end position="905"/>
    </location>
</feature>
<evidence type="ECO:0000313" key="5">
    <source>
        <dbReference type="Proteomes" id="UP001168505"/>
    </source>
</evidence>
<feature type="transmembrane region" description="Helical" evidence="2">
    <location>
        <begin position="21"/>
        <end position="46"/>
    </location>
</feature>
<feature type="region of interest" description="Disordered" evidence="1">
    <location>
        <begin position="666"/>
        <end position="719"/>
    </location>
</feature>
<dbReference type="EMBL" id="JAUEIR010000001">
    <property type="protein sequence ID" value="MDN0068170.1"/>
    <property type="molecule type" value="Genomic_DNA"/>
</dbReference>
<dbReference type="InterPro" id="IPR044060">
    <property type="entry name" value="Bacterial_rp_domain"/>
</dbReference>
<feature type="domain" description="SLH" evidence="3">
    <location>
        <begin position="907"/>
        <end position="971"/>
    </location>
</feature>
<feature type="compositionally biased region" description="Pro residues" evidence="1">
    <location>
        <begin position="684"/>
        <end position="694"/>
    </location>
</feature>
<name>A0AAW7JMI9_9ACTN</name>
<evidence type="ECO:0000256" key="1">
    <source>
        <dbReference type="SAM" id="MobiDB-lite"/>
    </source>
</evidence>
<dbReference type="PANTHER" id="PTHR43308:SF1">
    <property type="entry name" value="OUTER MEMBRANE PROTEIN ALPHA"/>
    <property type="match status" value="1"/>
</dbReference>
<dbReference type="PANTHER" id="PTHR43308">
    <property type="entry name" value="OUTER MEMBRANE PROTEIN ALPHA-RELATED"/>
    <property type="match status" value="1"/>
</dbReference>
<keyword evidence="2" id="KW-0472">Membrane</keyword>
<dbReference type="InterPro" id="IPR001119">
    <property type="entry name" value="SLH_dom"/>
</dbReference>